<gene>
    <name evidence="1" type="ORF">NPIL_2211</name>
</gene>
<keyword evidence="2" id="KW-1185">Reference proteome</keyword>
<sequence length="79" mass="8768">MVVERDCVLAGAVLSAVPYELSSLCLSVISSRLSASWRRQPTIVSAWRITWFRYYNSDVDGLGVGMTTVIKLVERAFAV</sequence>
<evidence type="ECO:0000313" key="2">
    <source>
        <dbReference type="Proteomes" id="UP000887013"/>
    </source>
</evidence>
<reference evidence="1" key="1">
    <citation type="submission" date="2020-08" db="EMBL/GenBank/DDBJ databases">
        <title>Multicomponent nature underlies the extraordinary mechanical properties of spider dragline silk.</title>
        <authorList>
            <person name="Kono N."/>
            <person name="Nakamura H."/>
            <person name="Mori M."/>
            <person name="Yoshida Y."/>
            <person name="Ohtoshi R."/>
            <person name="Malay A.D."/>
            <person name="Moran D.A.P."/>
            <person name="Tomita M."/>
            <person name="Numata K."/>
            <person name="Arakawa K."/>
        </authorList>
    </citation>
    <scope>NUCLEOTIDE SEQUENCE</scope>
</reference>
<evidence type="ECO:0000313" key="1">
    <source>
        <dbReference type="EMBL" id="GFU23291.1"/>
    </source>
</evidence>
<name>A0A8X6QNR4_NEPPI</name>
<dbReference type="AlphaFoldDB" id="A0A8X6QNR4"/>
<dbReference type="Proteomes" id="UP000887013">
    <property type="component" value="Unassembled WGS sequence"/>
</dbReference>
<protein>
    <submittedName>
        <fullName evidence="1">Uncharacterized protein</fullName>
    </submittedName>
</protein>
<organism evidence="1 2">
    <name type="scientific">Nephila pilipes</name>
    <name type="common">Giant wood spider</name>
    <name type="synonym">Nephila maculata</name>
    <dbReference type="NCBI Taxonomy" id="299642"/>
    <lineage>
        <taxon>Eukaryota</taxon>
        <taxon>Metazoa</taxon>
        <taxon>Ecdysozoa</taxon>
        <taxon>Arthropoda</taxon>
        <taxon>Chelicerata</taxon>
        <taxon>Arachnida</taxon>
        <taxon>Araneae</taxon>
        <taxon>Araneomorphae</taxon>
        <taxon>Entelegynae</taxon>
        <taxon>Araneoidea</taxon>
        <taxon>Nephilidae</taxon>
        <taxon>Nephila</taxon>
    </lineage>
</organism>
<comment type="caution">
    <text evidence="1">The sequence shown here is derived from an EMBL/GenBank/DDBJ whole genome shotgun (WGS) entry which is preliminary data.</text>
</comment>
<dbReference type="EMBL" id="BMAW01127930">
    <property type="protein sequence ID" value="GFU23291.1"/>
    <property type="molecule type" value="Genomic_DNA"/>
</dbReference>
<proteinExistence type="predicted"/>
<accession>A0A8X6QNR4</accession>